<dbReference type="EMBL" id="VTPC01000667">
    <property type="protein sequence ID" value="KAF2904828.1"/>
    <property type="molecule type" value="Genomic_DNA"/>
</dbReference>
<dbReference type="InterPro" id="IPR042620">
    <property type="entry name" value="NSUN7"/>
</dbReference>
<dbReference type="PANTHER" id="PTHR14663:SF2">
    <property type="entry name" value="METHYLTRANSFERASE NSUN7-RELATED"/>
    <property type="match status" value="1"/>
</dbReference>
<evidence type="ECO:0000313" key="1">
    <source>
        <dbReference type="EMBL" id="KAF2904828.1"/>
    </source>
</evidence>
<dbReference type="AlphaFoldDB" id="A0A8K0GPB4"/>
<comment type="caution">
    <text evidence="1">The sequence shown here is derived from an EMBL/GenBank/DDBJ whole genome shotgun (WGS) entry which is preliminary data.</text>
</comment>
<proteinExistence type="predicted"/>
<reference evidence="1" key="1">
    <citation type="submission" date="2019-08" db="EMBL/GenBank/DDBJ databases">
        <title>The genome of the North American firefly Photinus pyralis.</title>
        <authorList>
            <consortium name="Photinus pyralis genome working group"/>
            <person name="Fallon T.R."/>
            <person name="Sander Lower S.E."/>
            <person name="Weng J.-K."/>
        </authorList>
    </citation>
    <scope>NUCLEOTIDE SEQUENCE</scope>
    <source>
        <strain evidence="1">TRF0915ILg1</strain>
        <tissue evidence="1">Whole body</tissue>
    </source>
</reference>
<evidence type="ECO:0000313" key="2">
    <source>
        <dbReference type="Proteomes" id="UP000801492"/>
    </source>
</evidence>
<dbReference type="PANTHER" id="PTHR14663">
    <property type="entry name" value="METHYLTRANSFERASE NSUN7-RELATED"/>
    <property type="match status" value="1"/>
</dbReference>
<dbReference type="OrthoDB" id="6817893at2759"/>
<accession>A0A8K0GPB4</accession>
<name>A0A8K0GPB4_IGNLU</name>
<gene>
    <name evidence="1" type="ORF">ILUMI_01347</name>
</gene>
<dbReference type="Proteomes" id="UP000801492">
    <property type="component" value="Unassembled WGS sequence"/>
</dbReference>
<sequence length="245" mass="28059">MHHWNIFPNTTCCPEAERLAKKEINLGPTSITWTVSDIAGAARPLSEPPLITNFEDEQEMRRVYTLIYDTFRYKGILNQALNDIAFYQFRKREPAVIDIVAKLLEQLRRTVKTPYKLNGELLPKHLKDQSVNCQAQACPVTCWINTNKVKSEEKIISTLEKSLKLKLLDEAKPLEPKCWKWDTLKRALAVFAAPLKKYSSVADPIDLSETTGEGKGKVGILEEQRKTLKFAMLRPQIQVVLYETQ</sequence>
<keyword evidence="2" id="KW-1185">Reference proteome</keyword>
<organism evidence="1 2">
    <name type="scientific">Ignelater luminosus</name>
    <name type="common">Cucubano</name>
    <name type="synonym">Pyrophorus luminosus</name>
    <dbReference type="NCBI Taxonomy" id="2038154"/>
    <lineage>
        <taxon>Eukaryota</taxon>
        <taxon>Metazoa</taxon>
        <taxon>Ecdysozoa</taxon>
        <taxon>Arthropoda</taxon>
        <taxon>Hexapoda</taxon>
        <taxon>Insecta</taxon>
        <taxon>Pterygota</taxon>
        <taxon>Neoptera</taxon>
        <taxon>Endopterygota</taxon>
        <taxon>Coleoptera</taxon>
        <taxon>Polyphaga</taxon>
        <taxon>Elateriformia</taxon>
        <taxon>Elateroidea</taxon>
        <taxon>Elateridae</taxon>
        <taxon>Agrypninae</taxon>
        <taxon>Pyrophorini</taxon>
        <taxon>Ignelater</taxon>
    </lineage>
</organism>
<protein>
    <submittedName>
        <fullName evidence="1">Uncharacterized protein</fullName>
    </submittedName>
</protein>